<dbReference type="AlphaFoldDB" id="A0A090D2V7"/>
<dbReference type="STRING" id="1437425.CSEC_2179"/>
<reference evidence="1" key="1">
    <citation type="submission" date="2013-12" db="EMBL/GenBank/DDBJ databases">
        <authorList>
            <person name="Linke B."/>
        </authorList>
    </citation>
    <scope>NUCLEOTIDE SEQUENCE [LARGE SCALE GENOMIC DNA]</scope>
    <source>
        <strain evidence="1">CRIB-18</strain>
    </source>
</reference>
<evidence type="ECO:0000313" key="1">
    <source>
        <dbReference type="EMBL" id="CDR34985.1"/>
    </source>
</evidence>
<dbReference type="OrthoDB" id="9981635at2"/>
<organism evidence="1 2">
    <name type="scientific">Candidatus Criblamydia sequanensis CRIB-18</name>
    <dbReference type="NCBI Taxonomy" id="1437425"/>
    <lineage>
        <taxon>Bacteria</taxon>
        <taxon>Pseudomonadati</taxon>
        <taxon>Chlamydiota</taxon>
        <taxon>Chlamydiia</taxon>
        <taxon>Parachlamydiales</taxon>
        <taxon>Candidatus Criblamydiaceae</taxon>
        <taxon>Candidatus Criblamydia</taxon>
    </lineage>
</organism>
<protein>
    <submittedName>
        <fullName evidence="1">Uncharacterized protein</fullName>
    </submittedName>
</protein>
<reference evidence="1" key="2">
    <citation type="submission" date="2014-09" db="EMBL/GenBank/DDBJ databases">
        <title>Criblamydia sequanensis harbors a mega-plasmid encoding arsenite resistance.</title>
        <authorList>
            <person name="Bertelli C."/>
            <person name="Goesmann A."/>
            <person name="Greub G."/>
        </authorList>
    </citation>
    <scope>NUCLEOTIDE SEQUENCE [LARGE SCALE GENOMIC DNA]</scope>
    <source>
        <strain evidence="1">CRIB-18</strain>
    </source>
</reference>
<comment type="caution">
    <text evidence="1">The sequence shown here is derived from an EMBL/GenBank/DDBJ whole genome shotgun (WGS) entry which is preliminary data.</text>
</comment>
<dbReference type="EMBL" id="CCEJ010000011">
    <property type="protein sequence ID" value="CDR34985.1"/>
    <property type="molecule type" value="Genomic_DNA"/>
</dbReference>
<gene>
    <name evidence="1" type="ORF">CSEC_2179</name>
</gene>
<keyword evidence="2" id="KW-1185">Reference proteome</keyword>
<dbReference type="Proteomes" id="UP000031552">
    <property type="component" value="Unassembled WGS sequence"/>
</dbReference>
<dbReference type="RefSeq" id="WP_041018540.1">
    <property type="nucleotide sequence ID" value="NZ_CCEJ010000011.1"/>
</dbReference>
<accession>A0A090D2V7</accession>
<evidence type="ECO:0000313" key="2">
    <source>
        <dbReference type="Proteomes" id="UP000031552"/>
    </source>
</evidence>
<sequence>MKSKATQEAEVFDEEYDGLIEKLAKAMVENLESTYSNEYEPFESYRNRVQLKFFKDIQNFCKKFKSGHQTLLEEVEKENPASKKK</sequence>
<proteinExistence type="predicted"/>
<name>A0A090D2V7_9BACT</name>